<feature type="compositionally biased region" description="Low complexity" evidence="1">
    <location>
        <begin position="196"/>
        <end position="206"/>
    </location>
</feature>
<feature type="compositionally biased region" description="Acidic residues" evidence="1">
    <location>
        <begin position="363"/>
        <end position="375"/>
    </location>
</feature>
<feature type="compositionally biased region" description="Polar residues" evidence="1">
    <location>
        <begin position="38"/>
        <end position="50"/>
    </location>
</feature>
<protein>
    <recommendedName>
        <fullName evidence="4">C2H2-type domain-containing protein</fullName>
    </recommendedName>
</protein>
<organism evidence="2 3">
    <name type="scientific">Cryomyces minteri</name>
    <dbReference type="NCBI Taxonomy" id="331657"/>
    <lineage>
        <taxon>Eukaryota</taxon>
        <taxon>Fungi</taxon>
        <taxon>Dikarya</taxon>
        <taxon>Ascomycota</taxon>
        <taxon>Pezizomycotina</taxon>
        <taxon>Dothideomycetes</taxon>
        <taxon>Dothideomycetes incertae sedis</taxon>
        <taxon>Cryomyces</taxon>
    </lineage>
</organism>
<dbReference type="EMBL" id="NAJN01002085">
    <property type="protein sequence ID" value="TKA57911.1"/>
    <property type="molecule type" value="Genomic_DNA"/>
</dbReference>
<sequence>MMNQAHRVTRRKSTSLAAVNNPSAVAAAVKVASGSPLEPNTLSNRRSTASKAGAGSRASHVGSYPSPPSSLPHQTTVPDMYRRSTTTERNGSAVTDGPPLSSMAENEKGVGKGRIRRASEGSKLSKEGKRASNGDLRCEKCGKGWEHTPEWAFTSKLLISKHQQVQLLEAASVLVAMNQEGPTPPDSARLTDSDHSSASPAASGSPDPHEDGVSSAGATPPPQDNAASRHGQSKRHSDNSSVYSRSYQSTVFSSESAPNMHNGFSHYRQWSADNRPPTAGTSVAGSYRDEEEQADLAAAVGLLSCSFGTPKSGPTTLRSDVPPVPPLPERFRGLSGTTLTSNAKQPSVQAHSYSSYGVHDKDVDMDDDEDDDEEDFDHRSVHRGRHDEDEDGMFGNMEE</sequence>
<comment type="caution">
    <text evidence="2">The sequence shown here is derived from an EMBL/GenBank/DDBJ whole genome shotgun (WGS) entry which is preliminary data.</text>
</comment>
<feature type="compositionally biased region" description="Polar residues" evidence="1">
    <location>
        <begin position="306"/>
        <end position="318"/>
    </location>
</feature>
<dbReference type="Proteomes" id="UP000308768">
    <property type="component" value="Unassembled WGS sequence"/>
</dbReference>
<feature type="region of interest" description="Disordered" evidence="1">
    <location>
        <begin position="178"/>
        <end position="290"/>
    </location>
</feature>
<evidence type="ECO:0000256" key="1">
    <source>
        <dbReference type="SAM" id="MobiDB-lite"/>
    </source>
</evidence>
<keyword evidence="3" id="KW-1185">Reference proteome</keyword>
<dbReference type="STRING" id="331657.A0A4U0W692"/>
<name>A0A4U0W692_9PEZI</name>
<evidence type="ECO:0000313" key="2">
    <source>
        <dbReference type="EMBL" id="TKA57911.1"/>
    </source>
</evidence>
<proteinExistence type="predicted"/>
<evidence type="ECO:0000313" key="3">
    <source>
        <dbReference type="Proteomes" id="UP000308768"/>
    </source>
</evidence>
<feature type="region of interest" description="Disordered" evidence="1">
    <location>
        <begin position="33"/>
        <end position="139"/>
    </location>
</feature>
<feature type="compositionally biased region" description="Basic and acidic residues" evidence="1">
    <location>
        <begin position="117"/>
        <end position="139"/>
    </location>
</feature>
<gene>
    <name evidence="2" type="ORF">B0A49_11111</name>
</gene>
<accession>A0A4U0W692</accession>
<feature type="compositionally biased region" description="Polar residues" evidence="1">
    <location>
        <begin position="239"/>
        <end position="259"/>
    </location>
</feature>
<evidence type="ECO:0008006" key="4">
    <source>
        <dbReference type="Google" id="ProtNLM"/>
    </source>
</evidence>
<dbReference type="OrthoDB" id="2152896at2759"/>
<feature type="region of interest" description="Disordered" evidence="1">
    <location>
        <begin position="306"/>
        <end position="399"/>
    </location>
</feature>
<feature type="compositionally biased region" description="Acidic residues" evidence="1">
    <location>
        <begin position="388"/>
        <end position="399"/>
    </location>
</feature>
<dbReference type="AlphaFoldDB" id="A0A4U0W692"/>
<feature type="compositionally biased region" description="Polar residues" evidence="1">
    <location>
        <begin position="335"/>
        <end position="355"/>
    </location>
</feature>
<reference evidence="2 3" key="1">
    <citation type="submission" date="2017-03" db="EMBL/GenBank/DDBJ databases">
        <title>Genomes of endolithic fungi from Antarctica.</title>
        <authorList>
            <person name="Coleine C."/>
            <person name="Masonjones S."/>
            <person name="Stajich J.E."/>
        </authorList>
    </citation>
    <scope>NUCLEOTIDE SEQUENCE [LARGE SCALE GENOMIC DNA]</scope>
    <source>
        <strain evidence="2 3">CCFEE 5187</strain>
    </source>
</reference>